<comment type="caution">
    <text evidence="2">The sequence shown here is derived from an EMBL/GenBank/DDBJ whole genome shotgun (WGS) entry which is preliminary data.</text>
</comment>
<gene>
    <name evidence="2" type="ORF">D4A47_06900</name>
</gene>
<dbReference type="PROSITE" id="PS51257">
    <property type="entry name" value="PROKAR_LIPOPROTEIN"/>
    <property type="match status" value="1"/>
</dbReference>
<reference evidence="2 3" key="1">
    <citation type="submission" date="2018-10" db="EMBL/GenBank/DDBJ databases">
        <title>Anaerotruncus faecis sp. nov., isolated from human feces.</title>
        <authorList>
            <person name="Wang Y.-J."/>
        </authorList>
    </citation>
    <scope>NUCLEOTIDE SEQUENCE [LARGE SCALE GENOMIC DNA]</scope>
    <source>
        <strain evidence="2 3">22A2-44</strain>
    </source>
</reference>
<evidence type="ECO:0000313" key="2">
    <source>
        <dbReference type="EMBL" id="RLL11621.1"/>
    </source>
</evidence>
<name>A0A498CM52_9FIRM</name>
<dbReference type="RefSeq" id="WP_121586722.1">
    <property type="nucleotide sequence ID" value="NZ_RCHT01000008.1"/>
</dbReference>
<feature type="chain" id="PRO_5038422501" evidence="1">
    <location>
        <begin position="23"/>
        <end position="416"/>
    </location>
</feature>
<dbReference type="EMBL" id="RCHT01000008">
    <property type="protein sequence ID" value="RLL11621.1"/>
    <property type="molecule type" value="Genomic_DNA"/>
</dbReference>
<dbReference type="AlphaFoldDB" id="A0A498CM52"/>
<evidence type="ECO:0000313" key="3">
    <source>
        <dbReference type="Proteomes" id="UP000276301"/>
    </source>
</evidence>
<dbReference type="Proteomes" id="UP000276301">
    <property type="component" value="Unassembled WGS sequence"/>
</dbReference>
<organism evidence="2 3">
    <name type="scientific">Anaerotruncus massiliensis</name>
    <name type="common">ex Liu et al. 2021</name>
    <dbReference type="NCBI Taxonomy" id="2321404"/>
    <lineage>
        <taxon>Bacteria</taxon>
        <taxon>Bacillati</taxon>
        <taxon>Bacillota</taxon>
        <taxon>Clostridia</taxon>
        <taxon>Eubacteriales</taxon>
        <taxon>Oscillospiraceae</taxon>
        <taxon>Anaerotruncus</taxon>
    </lineage>
</organism>
<keyword evidence="3" id="KW-1185">Reference proteome</keyword>
<accession>A0A498CM52</accession>
<protein>
    <submittedName>
        <fullName evidence="2">Uncharacterized protein</fullName>
    </submittedName>
</protein>
<evidence type="ECO:0000256" key="1">
    <source>
        <dbReference type="SAM" id="SignalP"/>
    </source>
</evidence>
<feature type="signal peptide" evidence="1">
    <location>
        <begin position="1"/>
        <end position="22"/>
    </location>
</feature>
<sequence length="416" mass="45828">MKRIGILIACLLALACCAPAPAETVPAAGESAAADPWEIPADNPIDAAISIPRADGENEPELLAARLRLADAWRGEMVHAYRTLRELLPDDRAGALMEAQYGFEAYLPGAVEVYAAAYDPQRESGESAAAAGYEAELCRRRVAELAAQVQRLTGAPYAFRYPGTEETVLNARGLPVTYTREDFALVRETNDALDPVGLAQSLKSYYWTEGDRGFLGIDETAGRLENYLEIVLREQRDPEKGIPGLTDEVVYRAAVSNAPDIYPFAFAPFLEMIPGGSTRFSKERITQTAKLLFGWECEINFENLGDTGRYPFHPYFGVATLEGGLVKTGATPVVTAYEAGEGFYEADVVFLHWDTMGAADYVYNDGEKLVEMTEEEAREACRGLLPGYRVRVKREPYDGNLRNERLYFVSLLGKDA</sequence>
<proteinExistence type="predicted"/>
<keyword evidence="1" id="KW-0732">Signal</keyword>